<dbReference type="Proteomes" id="UP000650467">
    <property type="component" value="Unassembled WGS sequence"/>
</dbReference>
<feature type="transmembrane region" description="Helical" evidence="2">
    <location>
        <begin position="2123"/>
        <end position="2147"/>
    </location>
</feature>
<dbReference type="OrthoDB" id="555861at2759"/>
<organism evidence="3 4">
    <name type="scientific">Chlamydomonas incerta</name>
    <dbReference type="NCBI Taxonomy" id="51695"/>
    <lineage>
        <taxon>Eukaryota</taxon>
        <taxon>Viridiplantae</taxon>
        <taxon>Chlorophyta</taxon>
        <taxon>core chlorophytes</taxon>
        <taxon>Chlorophyceae</taxon>
        <taxon>CS clade</taxon>
        <taxon>Chlamydomonadales</taxon>
        <taxon>Chlamydomonadaceae</taxon>
        <taxon>Chlamydomonas</taxon>
    </lineage>
</organism>
<reference evidence="3" key="1">
    <citation type="journal article" date="2020" name="bioRxiv">
        <title>Comparative genomics of Chlamydomonas.</title>
        <authorList>
            <person name="Craig R.J."/>
            <person name="Hasan A.R."/>
            <person name="Ness R.W."/>
            <person name="Keightley P.D."/>
        </authorList>
    </citation>
    <scope>NUCLEOTIDE SEQUENCE</scope>
    <source>
        <strain evidence="3">SAG 7.73</strain>
    </source>
</reference>
<keyword evidence="4" id="KW-1185">Reference proteome</keyword>
<comment type="caution">
    <text evidence="3">The sequence shown here is derived from an EMBL/GenBank/DDBJ whole genome shotgun (WGS) entry which is preliminary data.</text>
</comment>
<sequence length="2163" mass="215108">MTVDLASGQAAGTAAVTLRAGDGSGATYKARAVTIAPGIASATLTSARTISVALPFASSVPSSWGTTTDSCNAVFTIFQGTSSTMTRTAPIDSCVLEADKKTVTLTLKATNDFAIGDTIDIKDGQTLLSGDASTPVLYIPRPTAVTIAPTIVSAMLVTSTTARVQLPVISNTLGSTTCPQLTFLVLKSSAGSAKGTDSGVGACASVSSGILTYTYVGATFAAGDYLEVVNTDPAMSTPPLNGGGAGGPAYVARGSPVVIYDATTAAPFVSATAISSTKIEIMLPTVSALTGSTCPFLAFTPTKTVSSCSLDATGLILTVTLADSTPFVAGSLTVGIAASTTVTLTYGTTAYTSSLTAIQVKPAFASAALTSSSTVVVTLPAGSSLWAHATTDTPNSDGVLGDAACATVLSVNPAGSPTSGPVTLAASACKLVSGESTVLVTYNSAYTPGDTINILASNAGTGSPSGNPMRVGTVVGGEKYIARRAPILITPVIASASAIGLRTIQVVLPTASALFDSTETALTRALTSSECDNVLQVSKADGSKKSLNGTNACALTTTTLLTITLGEDFAPADTVNMKDSNTMLRVGTKSSGPRYGASSAAVKILISFFKSAIAPDTSTVVVKLPFSSKLYTTADATVTGTPTTVQCDSIVKVGPSTFSSQRALDGTTPCTLDDTTLTLKIDSGTYAAGDYVDVGPGTSTAVSAILRGDTALASVTATSRAYFQAASQTTKTTGALQINPTLTSAAATGRSEIKIMLPVTGFLPSITFNASDCLKIVKFTPTKTLATTSACAVSGTVLTVKLSGAADATGVFAGGDAVDISTDNSGTNALRALNAVSGPVFASYVAQTIVPNIVSATAWDSNVIAIGLSAVSYAGTAALDTSACDAILTFSGGAKTYSSAAGVSPCVLDAAKTTLIVTFDAGTPYADTDTVNVKDTNPTLKAGTTADGPLYKARTAANGGAITIVPAIASAKATGPRTIMVALPVASSFFSSNGGTGTSTDLNADQCAQVLQVTRADGTARALALAAACSLTPNTKSITINLASNETFAAGDLVNVVSSNAVSGSTGAGTPLRAGTTGSASTRYVPRASAVPISPGYLGGAPATGMAYAVGLNTIIVQLPVTSSIAADNTCSNVVTVQKISTPAASRTVSGACAVSYQDGMGYYLTVTAPYTPGDEILIKDGNTALVSGSVPATGTAYVATTALPIRANFDYAVLTAPTTVFVAMVAPTTVSLVTKADCDALFVFTSAGNSTKTTSPIASCSLASDSLSVTITLTSADAYAPGDALDIKKNQNAATVGSATDTPSTQTPLVPLPVPTTIMPLAFGARATLVAPTAVAFSLPAVSSLPATPAAADCNNAVRYTDVSGMDAVNPFTSCAITPDTKGIAVSTSSPIYKAGDVMNIKPSNSVLRWGPQATGAAYYPAAADVPVFATVATATLVDPSTVVLGLPTVSAIPANFTVPDCLRAIEFKTAAGVAKNGTVASCILTPDRLGLQVKLLSAGNFSAGDTVNVKPEQSELRSAALATGPSYVPKLAAQVVNPALFANANLTSATSITVRLPFASALAAGADCKTVLALLSAGGAAKNVSSCALGADGVTLAVTIPASSFVGGDALNIVPGQTALTLADGTTAYVPSKAGVLVTPNIVSAALTNATVISVALPAASVLTSTAAADCSAAVVIASNGSAVASPLSACAVSADGLTLTLTAAATYKPMAGDTVDVAVSQTVLRAGSATGPAYVPRPAPALITVPSPPPSPPPSPAPSPPPSPPVSTANYSARGLATGPLSCNVQIGANTITTTSGNFTGLPSYAGKDASFRGSCKDAVTGAVYTDDTVASTLPAGLTGLVLAPVTALASVWDISSVADLADTNKDYLRLLGVPVNASAYGSATALLAYDYYVKGFVALETPAVAVMNVEGMVAANLLMYTKFFDGLNSSVAGRDITAGEALAAGQYALAMGLEMATTPVNTSDPAAILQLINSTYSILTAKNATAGRRLLQTAVSFTQLQAQATALAAAAAGSNALVAVQQAKLIAAINAGTSISAADLTNIINEASKVIVTQSTVIANAATGLASGAISPAAFTSSYTGSALTTLVAQQQLAATPGSDVTASPPPAPPSEDSKSNTALIVGLVVGLVGGAIVITLIVVFIVMRRRKQNVAAAGQATA</sequence>
<accession>A0A835SRT2</accession>
<gene>
    <name evidence="3" type="ORF">HXX76_011640</name>
</gene>
<feature type="region of interest" description="Disordered" evidence="1">
    <location>
        <begin position="1743"/>
        <end position="1774"/>
    </location>
</feature>
<dbReference type="EMBL" id="JAEHOC010000034">
    <property type="protein sequence ID" value="KAG2428523.1"/>
    <property type="molecule type" value="Genomic_DNA"/>
</dbReference>
<evidence type="ECO:0000313" key="3">
    <source>
        <dbReference type="EMBL" id="KAG2428523.1"/>
    </source>
</evidence>
<evidence type="ECO:0000313" key="4">
    <source>
        <dbReference type="Proteomes" id="UP000650467"/>
    </source>
</evidence>
<keyword evidence="2" id="KW-0812">Transmembrane</keyword>
<proteinExistence type="predicted"/>
<feature type="compositionally biased region" description="Pro residues" evidence="1">
    <location>
        <begin position="1749"/>
        <end position="1768"/>
    </location>
</feature>
<protein>
    <submittedName>
        <fullName evidence="3">Uncharacterized protein</fullName>
    </submittedName>
</protein>
<keyword evidence="2" id="KW-0472">Membrane</keyword>
<evidence type="ECO:0000256" key="1">
    <source>
        <dbReference type="SAM" id="MobiDB-lite"/>
    </source>
</evidence>
<name>A0A835SRT2_CHLIN</name>
<keyword evidence="2" id="KW-1133">Transmembrane helix</keyword>
<evidence type="ECO:0000256" key="2">
    <source>
        <dbReference type="SAM" id="Phobius"/>
    </source>
</evidence>